<sequence>MRIIPVECVRSGSFLGKTIYDSDGRILLREGIPLKDTL</sequence>
<gene>
    <name evidence="1" type="ORF">CLTHE_22450</name>
</gene>
<protein>
    <submittedName>
        <fullName evidence="1">Uncharacterized protein</fullName>
    </submittedName>
</protein>
<dbReference type="AlphaFoldDB" id="A0A1V4SUV6"/>
<accession>A0A1V4SUV6</accession>
<evidence type="ECO:0000313" key="2">
    <source>
        <dbReference type="Proteomes" id="UP000191448"/>
    </source>
</evidence>
<dbReference type="Proteomes" id="UP000191448">
    <property type="component" value="Unassembled WGS sequence"/>
</dbReference>
<proteinExistence type="predicted"/>
<evidence type="ECO:0000313" key="1">
    <source>
        <dbReference type="EMBL" id="OPX47007.1"/>
    </source>
</evidence>
<name>A0A1V4SUV6_9CLOT</name>
<organism evidence="1 2">
    <name type="scientific">Clostridium thermobutyricum DSM 4928</name>
    <dbReference type="NCBI Taxonomy" id="1121339"/>
    <lineage>
        <taxon>Bacteria</taxon>
        <taxon>Bacillati</taxon>
        <taxon>Bacillota</taxon>
        <taxon>Clostridia</taxon>
        <taxon>Eubacteriales</taxon>
        <taxon>Clostridiaceae</taxon>
        <taxon>Clostridium</taxon>
    </lineage>
</organism>
<dbReference type="EMBL" id="LTAY01000059">
    <property type="protein sequence ID" value="OPX47007.1"/>
    <property type="molecule type" value="Genomic_DNA"/>
</dbReference>
<comment type="caution">
    <text evidence="1">The sequence shown here is derived from an EMBL/GenBank/DDBJ whole genome shotgun (WGS) entry which is preliminary data.</text>
</comment>
<reference evidence="1 2" key="1">
    <citation type="submission" date="2016-02" db="EMBL/GenBank/DDBJ databases">
        <title>Genome sequence of Clostridium thermobutyricum DSM 4928.</title>
        <authorList>
            <person name="Poehlein A."/>
            <person name="Daniel R."/>
        </authorList>
    </citation>
    <scope>NUCLEOTIDE SEQUENCE [LARGE SCALE GENOMIC DNA]</scope>
    <source>
        <strain evidence="1 2">DSM 4928</strain>
    </source>
</reference>